<feature type="transmembrane region" description="Helical" evidence="6">
    <location>
        <begin position="158"/>
        <end position="180"/>
    </location>
</feature>
<dbReference type="PANTHER" id="PTHR23320">
    <property type="entry name" value="MEMBRANE-SPANNING 4-DOMAINS SUBFAMILY A MS4A -RELATED"/>
    <property type="match status" value="1"/>
</dbReference>
<comment type="subcellular location">
    <subcellularLocation>
        <location evidence="1">Membrane</location>
        <topology evidence="1">Multi-pass membrane protein</topology>
    </subcellularLocation>
</comment>
<sequence>SCQVVSTDHATVVIQINPQVVQDSAEGQEETGPYQNAVLKNFLKVQPKSLGTVQILTGIMIFLFGIVLSIDARYDEIIIRIGITYWGSLIYISAGSLSVAAENKLHSCVVKASLGMNVFSAITAGIAIILISIQLSFRYLYCSYHYGDETYCLKIEGTIGILLVFSILQFIVSVCISAFACKATCDTFSSMVNISLNQSRVTEEETSTLNKPQLPKRN</sequence>
<feature type="non-terminal residue" evidence="7">
    <location>
        <position position="218"/>
    </location>
</feature>
<comment type="caution">
    <text evidence="7">The sequence shown here is derived from an EMBL/GenBank/DDBJ whole genome shotgun (WGS) entry which is preliminary data.</text>
</comment>
<feature type="transmembrane region" description="Helical" evidence="6">
    <location>
        <begin position="49"/>
        <end position="70"/>
    </location>
</feature>
<evidence type="ECO:0000256" key="6">
    <source>
        <dbReference type="SAM" id="Phobius"/>
    </source>
</evidence>
<evidence type="ECO:0000256" key="2">
    <source>
        <dbReference type="ARBA" id="ARBA00009565"/>
    </source>
</evidence>
<feature type="transmembrane region" description="Helical" evidence="6">
    <location>
        <begin position="114"/>
        <end position="137"/>
    </location>
</feature>
<dbReference type="Pfam" id="PF04103">
    <property type="entry name" value="CD20"/>
    <property type="match status" value="1"/>
</dbReference>
<dbReference type="EMBL" id="JAFHDT010000002">
    <property type="protein sequence ID" value="KAI7813351.1"/>
    <property type="molecule type" value="Genomic_DNA"/>
</dbReference>
<dbReference type="InterPro" id="IPR030417">
    <property type="entry name" value="MS4A"/>
</dbReference>
<dbReference type="AlphaFoldDB" id="A0A9W7X3N2"/>
<keyword evidence="4 6" id="KW-1133">Transmembrane helix</keyword>
<evidence type="ECO:0000313" key="7">
    <source>
        <dbReference type="EMBL" id="KAI7813351.1"/>
    </source>
</evidence>
<gene>
    <name evidence="7" type="ORF">IRJ41_016669</name>
</gene>
<keyword evidence="3 6" id="KW-0812">Transmembrane</keyword>
<keyword evidence="8" id="KW-1185">Reference proteome</keyword>
<feature type="transmembrane region" description="Helical" evidence="6">
    <location>
        <begin position="77"/>
        <end position="94"/>
    </location>
</feature>
<dbReference type="PANTHER" id="PTHR23320:SF128">
    <property type="entry name" value="MEMBRANE-SPANNING 4-DOMAINS SUBFAMILY A MEMBER 4A"/>
    <property type="match status" value="1"/>
</dbReference>
<accession>A0A9W7X3N2</accession>
<evidence type="ECO:0000256" key="3">
    <source>
        <dbReference type="ARBA" id="ARBA00022692"/>
    </source>
</evidence>
<evidence type="ECO:0000313" key="8">
    <source>
        <dbReference type="Proteomes" id="UP001059041"/>
    </source>
</evidence>
<proteinExistence type="inferred from homology"/>
<comment type="similarity">
    <text evidence="2">Belongs to the MS4A family.</text>
</comment>
<dbReference type="GO" id="GO:0016020">
    <property type="term" value="C:membrane"/>
    <property type="evidence" value="ECO:0007669"/>
    <property type="project" value="UniProtKB-SubCell"/>
</dbReference>
<dbReference type="Proteomes" id="UP001059041">
    <property type="component" value="Linkage Group LG2"/>
</dbReference>
<name>A0A9W7X3N2_TRIRA</name>
<keyword evidence="5 6" id="KW-0472">Membrane</keyword>
<organism evidence="7 8">
    <name type="scientific">Triplophysa rosa</name>
    <name type="common">Cave loach</name>
    <dbReference type="NCBI Taxonomy" id="992332"/>
    <lineage>
        <taxon>Eukaryota</taxon>
        <taxon>Metazoa</taxon>
        <taxon>Chordata</taxon>
        <taxon>Craniata</taxon>
        <taxon>Vertebrata</taxon>
        <taxon>Euteleostomi</taxon>
        <taxon>Actinopterygii</taxon>
        <taxon>Neopterygii</taxon>
        <taxon>Teleostei</taxon>
        <taxon>Ostariophysi</taxon>
        <taxon>Cypriniformes</taxon>
        <taxon>Nemacheilidae</taxon>
        <taxon>Triplophysa</taxon>
    </lineage>
</organism>
<dbReference type="InterPro" id="IPR007237">
    <property type="entry name" value="CD20-like"/>
</dbReference>
<evidence type="ECO:0000256" key="5">
    <source>
        <dbReference type="ARBA" id="ARBA00023136"/>
    </source>
</evidence>
<reference evidence="7" key="1">
    <citation type="submission" date="2021-02" db="EMBL/GenBank/DDBJ databases">
        <title>Comparative genomics reveals that relaxation of natural selection precedes convergent phenotypic evolution of cavefish.</title>
        <authorList>
            <person name="Peng Z."/>
        </authorList>
    </citation>
    <scope>NUCLEOTIDE SEQUENCE</scope>
    <source>
        <tissue evidence="7">Muscle</tissue>
    </source>
</reference>
<protein>
    <submittedName>
        <fullName evidence="7">Membrane-spanning 4-domains subfamily A member 4A-like</fullName>
    </submittedName>
</protein>
<evidence type="ECO:0000256" key="4">
    <source>
        <dbReference type="ARBA" id="ARBA00022989"/>
    </source>
</evidence>
<evidence type="ECO:0000256" key="1">
    <source>
        <dbReference type="ARBA" id="ARBA00004141"/>
    </source>
</evidence>